<name>A0ABY6UD11_BIOOC</name>
<keyword evidence="4" id="KW-0418">Kinase</keyword>
<dbReference type="EMBL" id="CABFNS010000780">
    <property type="protein sequence ID" value="VUC28079.1"/>
    <property type="molecule type" value="Genomic_DNA"/>
</dbReference>
<keyword evidence="8" id="KW-1185">Reference proteome</keyword>
<dbReference type="InterPro" id="IPR000719">
    <property type="entry name" value="Prot_kinase_dom"/>
</dbReference>
<keyword evidence="5" id="KW-0067">ATP-binding</keyword>
<dbReference type="Gene3D" id="1.10.510.10">
    <property type="entry name" value="Transferase(Phosphotransferase) domain 1"/>
    <property type="match status" value="1"/>
</dbReference>
<dbReference type="InterPro" id="IPR011009">
    <property type="entry name" value="Kinase-like_dom_sf"/>
</dbReference>
<proteinExistence type="predicted"/>
<dbReference type="SUPFAM" id="SSF56112">
    <property type="entry name" value="Protein kinase-like (PK-like)"/>
    <property type="match status" value="1"/>
</dbReference>
<organism evidence="7 8">
    <name type="scientific">Bionectria ochroleuca</name>
    <name type="common">Gliocladium roseum</name>
    <dbReference type="NCBI Taxonomy" id="29856"/>
    <lineage>
        <taxon>Eukaryota</taxon>
        <taxon>Fungi</taxon>
        <taxon>Dikarya</taxon>
        <taxon>Ascomycota</taxon>
        <taxon>Pezizomycotina</taxon>
        <taxon>Sordariomycetes</taxon>
        <taxon>Hypocreomycetidae</taxon>
        <taxon>Hypocreales</taxon>
        <taxon>Bionectriaceae</taxon>
        <taxon>Clonostachys</taxon>
    </lineage>
</organism>
<evidence type="ECO:0000256" key="1">
    <source>
        <dbReference type="ARBA" id="ARBA00022527"/>
    </source>
</evidence>
<dbReference type="InterPro" id="IPR051175">
    <property type="entry name" value="CLK_kinases"/>
</dbReference>
<dbReference type="Proteomes" id="UP000766486">
    <property type="component" value="Unassembled WGS sequence"/>
</dbReference>
<dbReference type="Pfam" id="PF00069">
    <property type="entry name" value="Pkinase"/>
    <property type="match status" value="1"/>
</dbReference>
<keyword evidence="2" id="KW-0808">Transferase</keyword>
<reference evidence="7 8" key="1">
    <citation type="submission" date="2019-06" db="EMBL/GenBank/DDBJ databases">
        <authorList>
            <person name="Broberg M."/>
        </authorList>
    </citation>
    <scope>NUCLEOTIDE SEQUENCE [LARGE SCALE GENOMIC DNA]</scope>
</reference>
<evidence type="ECO:0000256" key="2">
    <source>
        <dbReference type="ARBA" id="ARBA00022679"/>
    </source>
</evidence>
<gene>
    <name evidence="7" type="ORF">CLO192961_LOCUS225244</name>
</gene>
<dbReference type="PANTHER" id="PTHR45646:SF11">
    <property type="entry name" value="SERINE_THREONINE-PROTEIN KINASE DOA"/>
    <property type="match status" value="1"/>
</dbReference>
<evidence type="ECO:0000256" key="4">
    <source>
        <dbReference type="ARBA" id="ARBA00022777"/>
    </source>
</evidence>
<evidence type="ECO:0000313" key="8">
    <source>
        <dbReference type="Proteomes" id="UP000766486"/>
    </source>
</evidence>
<comment type="caution">
    <text evidence="7">The sequence shown here is derived from an EMBL/GenBank/DDBJ whole genome shotgun (WGS) entry which is preliminary data.</text>
</comment>
<sequence length="231" mass="27054">MEVLGGETVVAEYSAAEPRAECLPKHLVRATSWAGWFDCPEESIRLIDWGESFSSDEKVSDIAQPLYLRSPETFFVGSFDHRHDLWRAGCVIYRLFYHFPPFRNSVDKQDHINIMTRVMGPLPSAWQDQWIRMIREKPGFDPETGEEPYFQPLGKTFEQRRQFIITLAEKDENFQKPDFIEDDYQGLSCLLDVMQGLMQLEPQRRITSGEALTRMQWIDRWVSIEPENAKE</sequence>
<protein>
    <recommendedName>
        <fullName evidence="6">Protein kinase domain-containing protein</fullName>
    </recommendedName>
</protein>
<evidence type="ECO:0000259" key="6">
    <source>
        <dbReference type="PROSITE" id="PS50011"/>
    </source>
</evidence>
<evidence type="ECO:0000313" key="7">
    <source>
        <dbReference type="EMBL" id="VUC28079.1"/>
    </source>
</evidence>
<accession>A0ABY6UD11</accession>
<keyword evidence="3" id="KW-0547">Nucleotide-binding</keyword>
<feature type="domain" description="Protein kinase" evidence="6">
    <location>
        <begin position="1"/>
        <end position="218"/>
    </location>
</feature>
<dbReference type="PANTHER" id="PTHR45646">
    <property type="entry name" value="SERINE/THREONINE-PROTEIN KINASE DOA-RELATED"/>
    <property type="match status" value="1"/>
</dbReference>
<evidence type="ECO:0000256" key="5">
    <source>
        <dbReference type="ARBA" id="ARBA00022840"/>
    </source>
</evidence>
<evidence type="ECO:0000256" key="3">
    <source>
        <dbReference type="ARBA" id="ARBA00022741"/>
    </source>
</evidence>
<keyword evidence="1" id="KW-0723">Serine/threonine-protein kinase</keyword>
<dbReference type="PROSITE" id="PS50011">
    <property type="entry name" value="PROTEIN_KINASE_DOM"/>
    <property type="match status" value="1"/>
</dbReference>